<protein>
    <submittedName>
        <fullName evidence="2">PTCHD2 protein</fullName>
    </submittedName>
</protein>
<sequence>MFYSFEAGVHKDSPAAEVLAYKEAWDNYVAQWNAKSARTAGPAFQVSNDWVYVESSSMLISSTVNSLIVLCGLAMVCMLLFTRSCMLSLIVVFSTIIVIIILAFFITTVMEWEIGLIEVIAFIYFIGRLRELTVNQGFSVERARQALAQELAWSFWF</sequence>
<dbReference type="EMBL" id="CAJNIZ010027624">
    <property type="protein sequence ID" value="CAE7501460.1"/>
    <property type="molecule type" value="Genomic_DNA"/>
</dbReference>
<feature type="transmembrane region" description="Helical" evidence="1">
    <location>
        <begin position="58"/>
        <end position="80"/>
    </location>
</feature>
<feature type="non-terminal residue" evidence="2">
    <location>
        <position position="157"/>
    </location>
</feature>
<evidence type="ECO:0000256" key="1">
    <source>
        <dbReference type="SAM" id="Phobius"/>
    </source>
</evidence>
<comment type="caution">
    <text evidence="2">The sequence shown here is derived from an EMBL/GenBank/DDBJ whole genome shotgun (WGS) entry which is preliminary data.</text>
</comment>
<keyword evidence="3" id="KW-1185">Reference proteome</keyword>
<keyword evidence="1" id="KW-0472">Membrane</keyword>
<keyword evidence="1" id="KW-0812">Transmembrane</keyword>
<gene>
    <name evidence="2" type="primary">PTCHD2</name>
    <name evidence="2" type="ORF">SPIL2461_LOCUS12978</name>
</gene>
<name>A0A812SYA6_SYMPI</name>
<dbReference type="OrthoDB" id="445904at2759"/>
<dbReference type="SUPFAM" id="SSF82866">
    <property type="entry name" value="Multidrug efflux transporter AcrB transmembrane domain"/>
    <property type="match status" value="1"/>
</dbReference>
<feature type="transmembrane region" description="Helical" evidence="1">
    <location>
        <begin position="87"/>
        <end position="106"/>
    </location>
</feature>
<dbReference type="Gene3D" id="1.20.1640.10">
    <property type="entry name" value="Multidrug efflux transporter AcrB transmembrane domain"/>
    <property type="match status" value="1"/>
</dbReference>
<dbReference type="AlphaFoldDB" id="A0A812SYA6"/>
<evidence type="ECO:0000313" key="3">
    <source>
        <dbReference type="Proteomes" id="UP000649617"/>
    </source>
</evidence>
<keyword evidence="1" id="KW-1133">Transmembrane helix</keyword>
<dbReference type="Proteomes" id="UP000649617">
    <property type="component" value="Unassembled WGS sequence"/>
</dbReference>
<proteinExistence type="predicted"/>
<organism evidence="2 3">
    <name type="scientific">Symbiodinium pilosum</name>
    <name type="common">Dinoflagellate</name>
    <dbReference type="NCBI Taxonomy" id="2952"/>
    <lineage>
        <taxon>Eukaryota</taxon>
        <taxon>Sar</taxon>
        <taxon>Alveolata</taxon>
        <taxon>Dinophyceae</taxon>
        <taxon>Suessiales</taxon>
        <taxon>Symbiodiniaceae</taxon>
        <taxon>Symbiodinium</taxon>
    </lineage>
</organism>
<reference evidence="2" key="1">
    <citation type="submission" date="2021-02" db="EMBL/GenBank/DDBJ databases">
        <authorList>
            <person name="Dougan E. K."/>
            <person name="Rhodes N."/>
            <person name="Thang M."/>
            <person name="Chan C."/>
        </authorList>
    </citation>
    <scope>NUCLEOTIDE SEQUENCE</scope>
</reference>
<accession>A0A812SYA6</accession>
<evidence type="ECO:0000313" key="2">
    <source>
        <dbReference type="EMBL" id="CAE7501460.1"/>
    </source>
</evidence>